<dbReference type="CDD" id="cd12872">
    <property type="entry name" value="SPRY_Ash2"/>
    <property type="match status" value="1"/>
</dbReference>
<reference evidence="8" key="1">
    <citation type="journal article" date="2023" name="Science">
        <title>Genome structures resolve the early diversification of teleost fishes.</title>
        <authorList>
            <person name="Parey E."/>
            <person name="Louis A."/>
            <person name="Montfort J."/>
            <person name="Bouchez O."/>
            <person name="Roques C."/>
            <person name="Iampietro C."/>
            <person name="Lluch J."/>
            <person name="Castinel A."/>
            <person name="Donnadieu C."/>
            <person name="Desvignes T."/>
            <person name="Floi Bucao C."/>
            <person name="Jouanno E."/>
            <person name="Wen M."/>
            <person name="Mejri S."/>
            <person name="Dirks R."/>
            <person name="Jansen H."/>
            <person name="Henkel C."/>
            <person name="Chen W.J."/>
            <person name="Zahm M."/>
            <person name="Cabau C."/>
            <person name="Klopp C."/>
            <person name="Thompson A.W."/>
            <person name="Robinson-Rechavi M."/>
            <person name="Braasch I."/>
            <person name="Lecointre G."/>
            <person name="Bobe J."/>
            <person name="Postlethwait J.H."/>
            <person name="Berthelot C."/>
            <person name="Roest Crollius H."/>
            <person name="Guiguen Y."/>
        </authorList>
    </citation>
    <scope>NUCLEOTIDE SEQUENCE</scope>
    <source>
        <strain evidence="8">NC1722</strain>
    </source>
</reference>
<dbReference type="AlphaFoldDB" id="A0AAD7WKK2"/>
<organism evidence="8 9">
    <name type="scientific">Aldrovandia affinis</name>
    <dbReference type="NCBI Taxonomy" id="143900"/>
    <lineage>
        <taxon>Eukaryota</taxon>
        <taxon>Metazoa</taxon>
        <taxon>Chordata</taxon>
        <taxon>Craniata</taxon>
        <taxon>Vertebrata</taxon>
        <taxon>Euteleostomi</taxon>
        <taxon>Actinopterygii</taxon>
        <taxon>Neopterygii</taxon>
        <taxon>Teleostei</taxon>
        <taxon>Notacanthiformes</taxon>
        <taxon>Halosauridae</taxon>
        <taxon>Aldrovandia</taxon>
    </lineage>
</organism>
<evidence type="ECO:0000313" key="8">
    <source>
        <dbReference type="EMBL" id="KAJ8400095.1"/>
    </source>
</evidence>
<comment type="subcellular location">
    <subcellularLocation>
        <location evidence="1">Nucleus</location>
    </subcellularLocation>
</comment>
<dbReference type="SUPFAM" id="SSF49899">
    <property type="entry name" value="Concanavalin A-like lectins/glucanases"/>
    <property type="match status" value="1"/>
</dbReference>
<evidence type="ECO:0000256" key="2">
    <source>
        <dbReference type="ARBA" id="ARBA00022723"/>
    </source>
</evidence>
<dbReference type="PANTHER" id="PTHR10598">
    <property type="entry name" value="SET1/ASH2 HISTONE METHYLTRANSFERASE COMPLEX SUBUNIT ASH2"/>
    <property type="match status" value="1"/>
</dbReference>
<feature type="compositionally biased region" description="Basic and acidic residues" evidence="6">
    <location>
        <begin position="862"/>
        <end position="873"/>
    </location>
</feature>
<keyword evidence="5" id="KW-0539">Nucleus</keyword>
<dbReference type="GO" id="GO:0048188">
    <property type="term" value="C:Set1C/COMPASS complex"/>
    <property type="evidence" value="ECO:0007669"/>
    <property type="project" value="InterPro"/>
</dbReference>
<dbReference type="Gene3D" id="2.60.120.920">
    <property type="match status" value="1"/>
</dbReference>
<feature type="region of interest" description="Disordered" evidence="6">
    <location>
        <begin position="862"/>
        <end position="884"/>
    </location>
</feature>
<feature type="region of interest" description="Disordered" evidence="6">
    <location>
        <begin position="29"/>
        <end position="58"/>
    </location>
</feature>
<keyword evidence="9" id="KW-1185">Reference proteome</keyword>
<evidence type="ECO:0000256" key="1">
    <source>
        <dbReference type="ARBA" id="ARBA00004123"/>
    </source>
</evidence>
<accession>A0AAD7WKK2</accession>
<dbReference type="CDD" id="cd15583">
    <property type="entry name" value="PHD_ash2p_like"/>
    <property type="match status" value="1"/>
</dbReference>
<name>A0AAD7WKK2_9TELE</name>
<keyword evidence="4" id="KW-0862">Zinc</keyword>
<dbReference type="EMBL" id="JAINUG010000079">
    <property type="protein sequence ID" value="KAJ8400095.1"/>
    <property type="molecule type" value="Genomic_DNA"/>
</dbReference>
<dbReference type="InterPro" id="IPR049455">
    <property type="entry name" value="ASH2-like_PHD"/>
</dbReference>
<evidence type="ECO:0000256" key="6">
    <source>
        <dbReference type="SAM" id="MobiDB-lite"/>
    </source>
</evidence>
<dbReference type="InterPro" id="IPR053835">
    <property type="entry name" value="ASH2L-like_WH"/>
</dbReference>
<dbReference type="PROSITE" id="PS50188">
    <property type="entry name" value="B302_SPRY"/>
    <property type="match status" value="1"/>
</dbReference>
<dbReference type="Proteomes" id="UP001221898">
    <property type="component" value="Unassembled WGS sequence"/>
</dbReference>
<dbReference type="GO" id="GO:0008270">
    <property type="term" value="F:zinc ion binding"/>
    <property type="evidence" value="ECO:0007669"/>
    <property type="project" value="UniProtKB-KW"/>
</dbReference>
<keyword evidence="3" id="KW-0863">Zinc-finger</keyword>
<sequence>MSTEEEARAALVEAAAGESNASFGELAVNMDTESSNGKEAMGTPGPDAQTGSGDEENGRQLGDVELQCALCMKWFTADTFNIDTATSLPFITNYVFHCNLCHHSGNTYFLRKQANLKEMCLTSLANLTWRSRTQDEHPKTMFSKDKDIIPFIDKFWECMTTRQRPGKLTWPNNIVKTMSKERDVFLVKEHPDPGSKDPEEDYPKFGLLDQDLANIGPSYDNQKQATSVTSGRELNVGPSFAGALAPAGPGKGRGAKRKQQDGGTTGATKRTRSVARFGTVPLTLVSRVQRPTFFCSAPAPHGYPLEHPFNKDGYRYILAEPDPHAPDPEKLELDCWAGKPIPGDLYRACLYERVLLALHDRGETRPPQPAGRNIYLPLQSGSKPGVPEGVLTFFGALSFHFISGDRSSAVATLVSGEPHGLLGPPAEDLGRPADRDGEKGYSMVRASHGVRKGSWYFEVSIDEMPPDTSARLGWSQPLGNLQAPLGYDKFSYSWRSKNGTRFHQSVGKQYSDSYGQGDTLGFFIQLPDKTETAKALPDTYKDKALIKFKSYLYFEEKDHMDKVEKSLKAVKPSRIIFYKNGVSQGVAYENVFEGMYFPAISLYRCCTVSVNFGPHFKHPPKDIKYQPISDMGCGAVIEHTMADILYHVETELDGLGARPKGFISNRKLRLSEHLCVSSLTCLLKIRSSRLRRGGSATWFLSRSGGREPLGSNLVVTHWAQRGEQQRSLGPNRQAVLAHIRHEGRLQDSRLQPLEVYAPEEGMDLESSVNLSLYSSFSSCTRFSTSSLLMRSLGARKGERPAVISYVPMYPTVPTLPRVVSPFLTVMARPRPTLVVSSDRGAAFGCPPLGEGEPARVRREAYELRSHSPGRDRGMGQGDGTGRDSPLAVAEELLGWAELHILSGQPDAAADRG</sequence>
<comment type="caution">
    <text evidence="8">The sequence shown here is derived from an EMBL/GenBank/DDBJ whole genome shotgun (WGS) entry which is preliminary data.</text>
</comment>
<dbReference type="SMART" id="SM00449">
    <property type="entry name" value="SPRY"/>
    <property type="match status" value="1"/>
</dbReference>
<evidence type="ECO:0000256" key="5">
    <source>
        <dbReference type="ARBA" id="ARBA00023242"/>
    </source>
</evidence>
<keyword evidence="2" id="KW-0479">Metal-binding</keyword>
<dbReference type="InterPro" id="IPR003877">
    <property type="entry name" value="SPRY_dom"/>
</dbReference>
<dbReference type="InterPro" id="IPR037353">
    <property type="entry name" value="ASH2"/>
</dbReference>
<dbReference type="Pfam" id="PF21198">
    <property type="entry name" value="ASH2L-like_WH"/>
    <property type="match status" value="1"/>
</dbReference>
<evidence type="ECO:0000313" key="9">
    <source>
        <dbReference type="Proteomes" id="UP001221898"/>
    </source>
</evidence>
<feature type="region of interest" description="Disordered" evidence="6">
    <location>
        <begin position="242"/>
        <end position="271"/>
    </location>
</feature>
<feature type="domain" description="B30.2/SPRY" evidence="7">
    <location>
        <begin position="381"/>
        <end position="617"/>
    </location>
</feature>
<dbReference type="GO" id="GO:0000976">
    <property type="term" value="F:transcription cis-regulatory region binding"/>
    <property type="evidence" value="ECO:0007669"/>
    <property type="project" value="TreeGrafter"/>
</dbReference>
<dbReference type="InterPro" id="IPR013320">
    <property type="entry name" value="ConA-like_dom_sf"/>
</dbReference>
<protein>
    <recommendedName>
        <fullName evidence="7">B30.2/SPRY domain-containing protein</fullName>
    </recommendedName>
</protein>
<dbReference type="Pfam" id="PF00622">
    <property type="entry name" value="SPRY"/>
    <property type="match status" value="1"/>
</dbReference>
<proteinExistence type="predicted"/>
<dbReference type="Gene3D" id="3.90.980.20">
    <property type="match status" value="1"/>
</dbReference>
<evidence type="ECO:0000256" key="3">
    <source>
        <dbReference type="ARBA" id="ARBA00022771"/>
    </source>
</evidence>
<dbReference type="PANTHER" id="PTHR10598:SF0">
    <property type="entry name" value="SET1_ASH2 HISTONE METHYLTRANSFERASE COMPLEX SUBUNIT ASH2"/>
    <property type="match status" value="1"/>
</dbReference>
<dbReference type="Pfam" id="PF21257">
    <property type="entry name" value="PHD_ash2p_like"/>
    <property type="match status" value="1"/>
</dbReference>
<evidence type="ECO:0000256" key="4">
    <source>
        <dbReference type="ARBA" id="ARBA00022833"/>
    </source>
</evidence>
<dbReference type="InterPro" id="IPR001870">
    <property type="entry name" value="B30.2/SPRY"/>
</dbReference>
<gene>
    <name evidence="8" type="ORF">AAFF_G00401340</name>
</gene>
<dbReference type="InterPro" id="IPR043136">
    <property type="entry name" value="B30.2/SPRY_sf"/>
</dbReference>
<evidence type="ECO:0000259" key="7">
    <source>
        <dbReference type="PROSITE" id="PS50188"/>
    </source>
</evidence>
<dbReference type="FunFam" id="3.90.980.20:FF:000002">
    <property type="entry name" value="Ash2 like, histone lysine methyltransferase complex subunit"/>
    <property type="match status" value="1"/>
</dbReference>